<keyword evidence="2" id="KW-1185">Reference proteome</keyword>
<organism evidence="1 2">
    <name type="scientific">Magnetofaba australis IT-1</name>
    <dbReference type="NCBI Taxonomy" id="1434232"/>
    <lineage>
        <taxon>Bacteria</taxon>
        <taxon>Pseudomonadati</taxon>
        <taxon>Pseudomonadota</taxon>
        <taxon>Magnetococcia</taxon>
        <taxon>Magnetococcales</taxon>
        <taxon>Magnetococcaceae</taxon>
        <taxon>Magnetofaba</taxon>
    </lineage>
</organism>
<dbReference type="OrthoDB" id="1443063at2"/>
<dbReference type="RefSeq" id="WP_085442102.1">
    <property type="nucleotide sequence ID" value="NZ_LVJN01000019.1"/>
</dbReference>
<proteinExistence type="predicted"/>
<dbReference type="Proteomes" id="UP000194003">
    <property type="component" value="Unassembled WGS sequence"/>
</dbReference>
<dbReference type="AlphaFoldDB" id="A0A1Y2K6C5"/>
<comment type="caution">
    <text evidence="1">The sequence shown here is derived from an EMBL/GenBank/DDBJ whole genome shotgun (WGS) entry which is preliminary data.</text>
</comment>
<gene>
    <name evidence="1" type="ORF">MAIT1_03770</name>
</gene>
<reference evidence="1 2" key="1">
    <citation type="journal article" date="2016" name="BMC Genomics">
        <title>Combined genomic and structural analyses of a cultured magnetotactic bacterium reveals its niche adaptation to a dynamic environment.</title>
        <authorList>
            <person name="Araujo A.C."/>
            <person name="Morillo V."/>
            <person name="Cypriano J."/>
            <person name="Teixeira L.C."/>
            <person name="Leao P."/>
            <person name="Lyra S."/>
            <person name="Almeida L.G."/>
            <person name="Bazylinski D.A."/>
            <person name="Vasconcellos A.T."/>
            <person name="Abreu F."/>
            <person name="Lins U."/>
        </authorList>
    </citation>
    <scope>NUCLEOTIDE SEQUENCE [LARGE SCALE GENOMIC DNA]</scope>
    <source>
        <strain evidence="1 2">IT-1</strain>
    </source>
</reference>
<accession>A0A1Y2K6C5</accession>
<dbReference type="STRING" id="1434232.MAIT1_03770"/>
<evidence type="ECO:0000313" key="1">
    <source>
        <dbReference type="EMBL" id="OSM03981.1"/>
    </source>
</evidence>
<sequence>MEFFTQTASTWDEQGLKAALSMADLPKWCEAIEAHLESDEAASWGRYDTIWGVFEITRMPIRGGYRYLLPHCPNALTWSVTTGLPPDLDAVVVHATINRENHEPDFIESLEEFVDAWRVGIGRMAEASAAD</sequence>
<evidence type="ECO:0000313" key="2">
    <source>
        <dbReference type="Proteomes" id="UP000194003"/>
    </source>
</evidence>
<name>A0A1Y2K6C5_9PROT</name>
<dbReference type="EMBL" id="LVJN01000019">
    <property type="protein sequence ID" value="OSM03981.1"/>
    <property type="molecule type" value="Genomic_DNA"/>
</dbReference>
<protein>
    <submittedName>
        <fullName evidence="1">Uncharacterized protein</fullName>
    </submittedName>
</protein>